<comment type="caution">
    <text evidence="6">The sequence shown here is derived from an EMBL/GenBank/DDBJ whole genome shotgun (WGS) entry which is preliminary data.</text>
</comment>
<keyword evidence="2" id="KW-0238">DNA-binding</keyword>
<gene>
    <name evidence="6" type="ORF">RVY80_03720</name>
</gene>
<feature type="domain" description="HTH marR-type" evidence="5">
    <location>
        <begin position="59"/>
        <end position="195"/>
    </location>
</feature>
<evidence type="ECO:0000256" key="3">
    <source>
        <dbReference type="ARBA" id="ARBA00023163"/>
    </source>
</evidence>
<feature type="compositionally biased region" description="Basic and acidic residues" evidence="4">
    <location>
        <begin position="34"/>
        <end position="50"/>
    </location>
</feature>
<feature type="compositionally biased region" description="Basic residues" evidence="4">
    <location>
        <begin position="21"/>
        <end position="33"/>
    </location>
</feature>
<dbReference type="InterPro" id="IPR023187">
    <property type="entry name" value="Tscrpt_reg_MarR-type_CS"/>
</dbReference>
<organism evidence="6 7">
    <name type="scientific">Veillonella absiana</name>
    <dbReference type="NCBI Taxonomy" id="3079305"/>
    <lineage>
        <taxon>Bacteria</taxon>
        <taxon>Bacillati</taxon>
        <taxon>Bacillota</taxon>
        <taxon>Negativicutes</taxon>
        <taxon>Veillonellales</taxon>
        <taxon>Veillonellaceae</taxon>
        <taxon>Veillonella</taxon>
    </lineage>
</organism>
<evidence type="ECO:0000256" key="2">
    <source>
        <dbReference type="ARBA" id="ARBA00023125"/>
    </source>
</evidence>
<dbReference type="InterPro" id="IPR036388">
    <property type="entry name" value="WH-like_DNA-bd_sf"/>
</dbReference>
<dbReference type="PRINTS" id="PR00598">
    <property type="entry name" value="HTHMARR"/>
</dbReference>
<evidence type="ECO:0000313" key="6">
    <source>
        <dbReference type="EMBL" id="MDV5087956.1"/>
    </source>
</evidence>
<keyword evidence="7" id="KW-1185">Reference proteome</keyword>
<dbReference type="EMBL" id="JAWJZB010000003">
    <property type="protein sequence ID" value="MDV5087956.1"/>
    <property type="molecule type" value="Genomic_DNA"/>
</dbReference>
<dbReference type="Proteomes" id="UP001272515">
    <property type="component" value="Unassembled WGS sequence"/>
</dbReference>
<dbReference type="RefSeq" id="WP_295192754.1">
    <property type="nucleotide sequence ID" value="NZ_JAWJZA010000001.1"/>
</dbReference>
<proteinExistence type="predicted"/>
<protein>
    <submittedName>
        <fullName evidence="6">MarR family transcriptional regulator</fullName>
    </submittedName>
</protein>
<dbReference type="SMART" id="SM00347">
    <property type="entry name" value="HTH_MARR"/>
    <property type="match status" value="1"/>
</dbReference>
<evidence type="ECO:0000259" key="5">
    <source>
        <dbReference type="PROSITE" id="PS50995"/>
    </source>
</evidence>
<dbReference type="InterPro" id="IPR039422">
    <property type="entry name" value="MarR/SlyA-like"/>
</dbReference>
<dbReference type="PROSITE" id="PS01117">
    <property type="entry name" value="HTH_MARR_1"/>
    <property type="match status" value="1"/>
</dbReference>
<accession>A0ABU3Z7S4</accession>
<name>A0ABU3Z7S4_9FIRM</name>
<evidence type="ECO:0000256" key="1">
    <source>
        <dbReference type="ARBA" id="ARBA00023015"/>
    </source>
</evidence>
<dbReference type="Pfam" id="PF01047">
    <property type="entry name" value="MarR"/>
    <property type="match status" value="1"/>
</dbReference>
<evidence type="ECO:0000313" key="7">
    <source>
        <dbReference type="Proteomes" id="UP001272515"/>
    </source>
</evidence>
<reference evidence="6 7" key="1">
    <citation type="submission" date="2023-10" db="EMBL/GenBank/DDBJ databases">
        <title>Veillonella sp. nov., isolated from a pig farm feces dump.</title>
        <authorList>
            <person name="Chang Y.-H."/>
        </authorList>
    </citation>
    <scope>NUCLEOTIDE SEQUENCE [LARGE SCALE GENOMIC DNA]</scope>
    <source>
        <strain evidence="6 7">YH-vei2233</strain>
    </source>
</reference>
<keyword evidence="3" id="KW-0804">Transcription</keyword>
<dbReference type="Gene3D" id="1.10.10.10">
    <property type="entry name" value="Winged helix-like DNA-binding domain superfamily/Winged helix DNA-binding domain"/>
    <property type="match status" value="1"/>
</dbReference>
<dbReference type="SUPFAM" id="SSF46785">
    <property type="entry name" value="Winged helix' DNA-binding domain"/>
    <property type="match status" value="1"/>
</dbReference>
<sequence length="195" mass="20728">MANVTNLELFEALRSLVGGKGHGKGGHGKHHHGEHGEHGHGAHHHGEGHVHGGPGCGCKARRAAAAAAAGETVVAQGTEGKGGKCRKGRESSRNRILVALLNQPEGAKQKDLVEVVGIQPASVSEQVDILAAHGYVTKTADDADKRVTIISLTEKGQVKAEEAKQEQDSKLEELFQDLSVEEKDQLFELLNKIKK</sequence>
<evidence type="ECO:0000256" key="4">
    <source>
        <dbReference type="SAM" id="MobiDB-lite"/>
    </source>
</evidence>
<keyword evidence="1" id="KW-0805">Transcription regulation</keyword>
<dbReference type="PROSITE" id="PS50995">
    <property type="entry name" value="HTH_MARR_2"/>
    <property type="match status" value="1"/>
</dbReference>
<dbReference type="PANTHER" id="PTHR33164:SF43">
    <property type="entry name" value="HTH-TYPE TRANSCRIPTIONAL REPRESSOR YETL"/>
    <property type="match status" value="1"/>
</dbReference>
<dbReference type="PANTHER" id="PTHR33164">
    <property type="entry name" value="TRANSCRIPTIONAL REGULATOR, MARR FAMILY"/>
    <property type="match status" value="1"/>
</dbReference>
<dbReference type="InterPro" id="IPR000835">
    <property type="entry name" value="HTH_MarR-typ"/>
</dbReference>
<feature type="region of interest" description="Disordered" evidence="4">
    <location>
        <begin position="18"/>
        <end position="54"/>
    </location>
</feature>
<dbReference type="InterPro" id="IPR036390">
    <property type="entry name" value="WH_DNA-bd_sf"/>
</dbReference>